<dbReference type="SMART" id="SM00408">
    <property type="entry name" value="IGc2"/>
    <property type="match status" value="2"/>
</dbReference>
<feature type="region of interest" description="Disordered" evidence="4">
    <location>
        <begin position="849"/>
        <end position="887"/>
    </location>
</feature>
<dbReference type="PROSITE" id="PS50835">
    <property type="entry name" value="IG_LIKE"/>
    <property type="match status" value="2"/>
</dbReference>
<keyword evidence="7" id="KW-1185">Reference proteome</keyword>
<dbReference type="GO" id="GO:0005886">
    <property type="term" value="C:plasma membrane"/>
    <property type="evidence" value="ECO:0007669"/>
    <property type="project" value="TreeGrafter"/>
</dbReference>
<feature type="domain" description="Ig-like" evidence="5">
    <location>
        <begin position="37"/>
        <end position="135"/>
    </location>
</feature>
<dbReference type="GO" id="GO:0043025">
    <property type="term" value="C:neuronal cell body"/>
    <property type="evidence" value="ECO:0007669"/>
    <property type="project" value="TreeGrafter"/>
</dbReference>
<dbReference type="InterPro" id="IPR013098">
    <property type="entry name" value="Ig_I-set"/>
</dbReference>
<dbReference type="AlphaFoldDB" id="A0A553P8J1"/>
<keyword evidence="2" id="KW-1015">Disulfide bond</keyword>
<proteinExistence type="predicted"/>
<evidence type="ECO:0000313" key="6">
    <source>
        <dbReference type="EMBL" id="TRY74002.1"/>
    </source>
</evidence>
<evidence type="ECO:0000256" key="3">
    <source>
        <dbReference type="ARBA" id="ARBA00023319"/>
    </source>
</evidence>
<feature type="domain" description="Ig-like" evidence="5">
    <location>
        <begin position="513"/>
        <end position="584"/>
    </location>
</feature>
<dbReference type="Proteomes" id="UP000318571">
    <property type="component" value="Chromosome 3"/>
</dbReference>
<dbReference type="PANTHER" id="PTHR45080">
    <property type="entry name" value="CONTACTIN 5"/>
    <property type="match status" value="1"/>
</dbReference>
<dbReference type="Pfam" id="PF13927">
    <property type="entry name" value="Ig_3"/>
    <property type="match status" value="1"/>
</dbReference>
<dbReference type="CDD" id="cd00096">
    <property type="entry name" value="Ig"/>
    <property type="match status" value="1"/>
</dbReference>
<feature type="compositionally biased region" description="Basic and acidic residues" evidence="4">
    <location>
        <begin position="876"/>
        <end position="887"/>
    </location>
</feature>
<name>A0A553P8J1_TIGCA</name>
<comment type="caution">
    <text evidence="6">The sequence shown here is derived from an EMBL/GenBank/DDBJ whole genome shotgun (WGS) entry which is preliminary data.</text>
</comment>
<keyword evidence="1" id="KW-0732">Signal</keyword>
<evidence type="ECO:0000256" key="2">
    <source>
        <dbReference type="ARBA" id="ARBA00023157"/>
    </source>
</evidence>
<dbReference type="EMBL" id="VCGU01000007">
    <property type="protein sequence ID" value="TRY74002.1"/>
    <property type="molecule type" value="Genomic_DNA"/>
</dbReference>
<feature type="region of interest" description="Disordered" evidence="4">
    <location>
        <begin position="735"/>
        <end position="756"/>
    </location>
</feature>
<dbReference type="InterPro" id="IPR050958">
    <property type="entry name" value="Cell_Adh-Cytoskel_Orgn"/>
</dbReference>
<evidence type="ECO:0000313" key="7">
    <source>
        <dbReference type="Proteomes" id="UP000318571"/>
    </source>
</evidence>
<evidence type="ECO:0000256" key="1">
    <source>
        <dbReference type="ARBA" id="ARBA00022729"/>
    </source>
</evidence>
<keyword evidence="3" id="KW-0393">Immunoglobulin domain</keyword>
<protein>
    <recommendedName>
        <fullName evidence="5">Ig-like domain-containing protein</fullName>
    </recommendedName>
</protein>
<dbReference type="GO" id="GO:0008046">
    <property type="term" value="F:axon guidance receptor activity"/>
    <property type="evidence" value="ECO:0007669"/>
    <property type="project" value="TreeGrafter"/>
</dbReference>
<dbReference type="GO" id="GO:0050808">
    <property type="term" value="P:synapse organization"/>
    <property type="evidence" value="ECO:0007669"/>
    <property type="project" value="TreeGrafter"/>
</dbReference>
<dbReference type="SMART" id="SM00409">
    <property type="entry name" value="IG"/>
    <property type="match status" value="3"/>
</dbReference>
<accession>A0A553P8J1</accession>
<gene>
    <name evidence="6" type="ORF">TCAL_12635</name>
</gene>
<dbReference type="InterPro" id="IPR036179">
    <property type="entry name" value="Ig-like_dom_sf"/>
</dbReference>
<dbReference type="Gene3D" id="2.60.40.10">
    <property type="entry name" value="Immunoglobulins"/>
    <property type="match status" value="2"/>
</dbReference>
<evidence type="ECO:0000256" key="4">
    <source>
        <dbReference type="SAM" id="MobiDB-lite"/>
    </source>
</evidence>
<evidence type="ECO:0000259" key="5">
    <source>
        <dbReference type="PROSITE" id="PS50835"/>
    </source>
</evidence>
<reference evidence="6 7" key="1">
    <citation type="journal article" date="2018" name="Nat. Ecol. Evol.">
        <title>Genomic signatures of mitonuclear coevolution across populations of Tigriopus californicus.</title>
        <authorList>
            <person name="Barreto F.S."/>
            <person name="Watson E.T."/>
            <person name="Lima T.G."/>
            <person name="Willett C.S."/>
            <person name="Edmands S."/>
            <person name="Li W."/>
            <person name="Burton R.S."/>
        </authorList>
    </citation>
    <scope>NUCLEOTIDE SEQUENCE [LARGE SCALE GENOMIC DNA]</scope>
    <source>
        <strain evidence="6 7">San Diego</strain>
    </source>
</reference>
<dbReference type="PANTHER" id="PTHR45080:SF8">
    <property type="entry name" value="IG-LIKE DOMAIN-CONTAINING PROTEIN"/>
    <property type="match status" value="1"/>
</dbReference>
<dbReference type="GO" id="GO:0007156">
    <property type="term" value="P:homophilic cell adhesion via plasma membrane adhesion molecules"/>
    <property type="evidence" value="ECO:0007669"/>
    <property type="project" value="TreeGrafter"/>
</dbReference>
<sequence>MCLHPWQFVRFQPIECQRDALLIDMPALKELTKPNKPSLELVQDGVHIQLHSEKNIRTGSNFQLLCNVTKDVSRIQVSWKRNGIELNPKEREKNGKSPLGPYTYSVLDVTNATKLDQGNYTCQVKNSVAQTNDASIWLNIVDKVECQIGHVTTAFQYYSASTSSDVCVPIDVRAGDVASLVVKIDYSPGTHHEIMWLTAQQETHSSDEYLKPRGGRTKYSFHHPTPSNHSALLNIYNVSIWDHGRISFFCPNDVQDQIHFCLNVQDVPKVELKAKDHAMFQATPTLYSIGNTYEFHCSMTGNPKVEQVQWKVCWNHQSDCETEIFTAGSNNNTFRSVPNGHELEMESFRSAFINASSANIECLACSKNICGNSSKLIIEPIDYYPPKMEIFGVCVSSMKDGHCTIIEELANKARIERYKTQPLHIVCGLWIESQERDLALAFDFLSDVDTFESKTEFSIQSHMLFESLDFEHSGSVSCLGKKLFIHIKNISIPIPINGSFNMNEEDLVATWNKNQQASLQCAMSGTPEPEIFWFKMAETGQIAVTHQGAILYFHELRPEDAGVYTSSDVNYATLEIHDNTKTLDDEDDKISPLPLRQKKVSNVSRHSFDDTCFTSDSPNIKERRPKVSIISTDSEFDNIGNTTDMTCVSGVSPRNRIHKISIQSTDSEFDHIENATDMTILSNRQQNLIQDEFSQPKETRESIATKHYLILNKPFEEENELRQTKYVYLQHIPTKADSKSDEGPSETCPMLPQPSLTIPREPEMSTPIDQGFAFFNPTYSQIKKPHPASRPIIGQKRQASSRSLLACKVSESDGIQPFHSQNHLNLSKYAKVDLTPTAEVELQIVQHHSSSSLSSGFHSNSSDVLKSSLHKRHLDRPHAEKRRDIDPKLDLLDKPVASFNGAANMIN</sequence>
<dbReference type="InterPro" id="IPR003598">
    <property type="entry name" value="Ig_sub2"/>
</dbReference>
<dbReference type="InterPro" id="IPR003599">
    <property type="entry name" value="Ig_sub"/>
</dbReference>
<dbReference type="SUPFAM" id="SSF48726">
    <property type="entry name" value="Immunoglobulin"/>
    <property type="match status" value="2"/>
</dbReference>
<organism evidence="6 7">
    <name type="scientific">Tigriopus californicus</name>
    <name type="common">Marine copepod</name>
    <dbReference type="NCBI Taxonomy" id="6832"/>
    <lineage>
        <taxon>Eukaryota</taxon>
        <taxon>Metazoa</taxon>
        <taxon>Ecdysozoa</taxon>
        <taxon>Arthropoda</taxon>
        <taxon>Crustacea</taxon>
        <taxon>Multicrustacea</taxon>
        <taxon>Hexanauplia</taxon>
        <taxon>Copepoda</taxon>
        <taxon>Harpacticoida</taxon>
        <taxon>Harpacticidae</taxon>
        <taxon>Tigriopus</taxon>
    </lineage>
</organism>
<dbReference type="InterPro" id="IPR007110">
    <property type="entry name" value="Ig-like_dom"/>
</dbReference>
<dbReference type="InterPro" id="IPR013783">
    <property type="entry name" value="Ig-like_fold"/>
</dbReference>
<feature type="compositionally biased region" description="Low complexity" evidence="4">
    <location>
        <begin position="849"/>
        <end position="862"/>
    </location>
</feature>
<dbReference type="Pfam" id="PF07679">
    <property type="entry name" value="I-set"/>
    <property type="match status" value="1"/>
</dbReference>
<dbReference type="GO" id="GO:0030424">
    <property type="term" value="C:axon"/>
    <property type="evidence" value="ECO:0007669"/>
    <property type="project" value="TreeGrafter"/>
</dbReference>